<keyword evidence="4 8" id="KW-0808">Transferase</keyword>
<organism evidence="8 9">
    <name type="scientific">Chitinibacter fontanus</name>
    <dbReference type="NCBI Taxonomy" id="1737446"/>
    <lineage>
        <taxon>Bacteria</taxon>
        <taxon>Pseudomonadati</taxon>
        <taxon>Pseudomonadota</taxon>
        <taxon>Betaproteobacteria</taxon>
        <taxon>Neisseriales</taxon>
        <taxon>Chitinibacteraceae</taxon>
        <taxon>Chitinibacter</taxon>
    </lineage>
</organism>
<dbReference type="RefSeq" id="WP_180307111.1">
    <property type="nucleotide sequence ID" value="NZ_CP058952.1"/>
</dbReference>
<feature type="domain" description="RlmG N-terminal" evidence="7">
    <location>
        <begin position="5"/>
        <end position="168"/>
    </location>
</feature>
<evidence type="ECO:0000256" key="2">
    <source>
        <dbReference type="ARBA" id="ARBA00022552"/>
    </source>
</evidence>
<reference evidence="8 9" key="1">
    <citation type="journal article" date="2016" name="Int. J. Syst. Evol. Microbiol.">
        <title>Chitinibacter fontanus sp. nov., isolated from a spring.</title>
        <authorList>
            <person name="Sheu S.Y."/>
            <person name="Li Y.S."/>
            <person name="Young C.C."/>
            <person name="Chen W.M."/>
        </authorList>
    </citation>
    <scope>NUCLEOTIDE SEQUENCE [LARGE SCALE GENOMIC DNA]</scope>
    <source>
        <strain evidence="8 9">STM-7</strain>
    </source>
</reference>
<name>A0A7D5Z6R6_9NEIS</name>
<dbReference type="Pfam" id="PF05175">
    <property type="entry name" value="MTS"/>
    <property type="match status" value="1"/>
</dbReference>
<dbReference type="SUPFAM" id="SSF53335">
    <property type="entry name" value="S-adenosyl-L-methionine-dependent methyltransferases"/>
    <property type="match status" value="1"/>
</dbReference>
<dbReference type="GO" id="GO:0008990">
    <property type="term" value="F:rRNA (guanine-N2-)-methyltransferase activity"/>
    <property type="evidence" value="ECO:0007669"/>
    <property type="project" value="InterPro"/>
</dbReference>
<dbReference type="GO" id="GO:0003676">
    <property type="term" value="F:nucleic acid binding"/>
    <property type="evidence" value="ECO:0007669"/>
    <property type="project" value="InterPro"/>
</dbReference>
<evidence type="ECO:0000259" key="7">
    <source>
        <dbReference type="Pfam" id="PF26049"/>
    </source>
</evidence>
<dbReference type="InterPro" id="IPR002052">
    <property type="entry name" value="DNA_methylase_N6_adenine_CS"/>
</dbReference>
<keyword evidence="3 8" id="KW-0489">Methyltransferase</keyword>
<sequence length="360" mass="39935">MQSPDFAALNLTRYPTKHDKALQAWDAADEYLSQFMTESGSVYLVNDSFGALHCAAEIAGISSITHINDSWCSQQAISLNSRVHPFIAPHNDSKLTNPQLILAKLPKSLSLLKAQLQQIAAQISTPIDIYFSGMQKHVGNGHLDVVKIFCPNLRYLPTQRKARLYQGTIKPETISSQATTVSVPELGIQLINQPGVFAEDTVDIGSRFFISHFTQLPAAKHVADVGCGNGLLSLAYHQHQPQAELSLYDESLAAIESARCSFQLNYPNASVSITHNDGLSNVEQLFDLILINPPFHQQNTVTTDIAFSMFAQSKDRLSSNGELWIVANRHLNYQNGLRKWFGHIECAAQNAKFIILRVRH</sequence>
<dbReference type="PIRSF" id="PIRSF037565">
    <property type="entry name" value="RRNA_m2G_Mtase_RsmD_prd"/>
    <property type="match status" value="1"/>
</dbReference>
<dbReference type="PANTHER" id="PTHR47816">
    <property type="entry name" value="RIBOSOMAL RNA SMALL SUBUNIT METHYLTRANSFERASE C"/>
    <property type="match status" value="1"/>
</dbReference>
<dbReference type="Pfam" id="PF26049">
    <property type="entry name" value="RLMG_N"/>
    <property type="match status" value="1"/>
</dbReference>
<dbReference type="InterPro" id="IPR046977">
    <property type="entry name" value="RsmC/RlmG"/>
</dbReference>
<keyword evidence="9" id="KW-1185">Reference proteome</keyword>
<dbReference type="CDD" id="cd02440">
    <property type="entry name" value="AdoMet_MTases"/>
    <property type="match status" value="1"/>
</dbReference>
<keyword evidence="5" id="KW-0949">S-adenosyl-L-methionine</keyword>
<dbReference type="KEGG" id="cfon:HZU75_16775"/>
<dbReference type="GO" id="GO:0005737">
    <property type="term" value="C:cytoplasm"/>
    <property type="evidence" value="ECO:0007669"/>
    <property type="project" value="InterPro"/>
</dbReference>
<proteinExistence type="predicted"/>
<dbReference type="PROSITE" id="PS00092">
    <property type="entry name" value="N6_MTASE"/>
    <property type="match status" value="1"/>
</dbReference>
<evidence type="ECO:0000259" key="6">
    <source>
        <dbReference type="Pfam" id="PF05175"/>
    </source>
</evidence>
<dbReference type="InterPro" id="IPR058679">
    <property type="entry name" value="RlmG_N"/>
</dbReference>
<dbReference type="PANTHER" id="PTHR47816:SF5">
    <property type="entry name" value="RIBOSOMAL RNA LARGE SUBUNIT METHYLTRANSFERASE G"/>
    <property type="match status" value="1"/>
</dbReference>
<dbReference type="AlphaFoldDB" id="A0A7D5Z6R6"/>
<evidence type="ECO:0000256" key="1">
    <source>
        <dbReference type="ARBA" id="ARBA00022490"/>
    </source>
</evidence>
<evidence type="ECO:0000256" key="4">
    <source>
        <dbReference type="ARBA" id="ARBA00022679"/>
    </source>
</evidence>
<evidence type="ECO:0000313" key="8">
    <source>
        <dbReference type="EMBL" id="QLI83041.1"/>
    </source>
</evidence>
<evidence type="ECO:0000256" key="3">
    <source>
        <dbReference type="ARBA" id="ARBA00022603"/>
    </source>
</evidence>
<feature type="domain" description="Methyltransferase small" evidence="6">
    <location>
        <begin position="188"/>
        <end position="357"/>
    </location>
</feature>
<evidence type="ECO:0000256" key="5">
    <source>
        <dbReference type="ARBA" id="ARBA00022691"/>
    </source>
</evidence>
<evidence type="ECO:0000313" key="9">
    <source>
        <dbReference type="Proteomes" id="UP000510822"/>
    </source>
</evidence>
<keyword evidence="2" id="KW-0698">rRNA processing</keyword>
<protein>
    <submittedName>
        <fullName evidence="8">Methyltransferase</fullName>
    </submittedName>
</protein>
<dbReference type="Proteomes" id="UP000510822">
    <property type="component" value="Chromosome"/>
</dbReference>
<dbReference type="Gene3D" id="3.40.50.150">
    <property type="entry name" value="Vaccinia Virus protein VP39"/>
    <property type="match status" value="2"/>
</dbReference>
<dbReference type="InterPro" id="IPR017237">
    <property type="entry name" value="RLMG"/>
</dbReference>
<gene>
    <name evidence="8" type="ORF">HZU75_16775</name>
</gene>
<dbReference type="EMBL" id="CP058952">
    <property type="protein sequence ID" value="QLI83041.1"/>
    <property type="molecule type" value="Genomic_DNA"/>
</dbReference>
<dbReference type="InterPro" id="IPR007848">
    <property type="entry name" value="Small_mtfrase_dom"/>
</dbReference>
<dbReference type="InterPro" id="IPR029063">
    <property type="entry name" value="SAM-dependent_MTases_sf"/>
</dbReference>
<accession>A0A7D5Z6R6</accession>
<keyword evidence="1" id="KW-0963">Cytoplasm</keyword>